<evidence type="ECO:0000313" key="1">
    <source>
        <dbReference type="EMBL" id="QJI02647.1"/>
    </source>
</evidence>
<dbReference type="AlphaFoldDB" id="A0A6M3XXM0"/>
<protein>
    <submittedName>
        <fullName evidence="1">Uncharacterized protein</fullName>
    </submittedName>
</protein>
<reference evidence="1" key="1">
    <citation type="submission" date="2020-03" db="EMBL/GenBank/DDBJ databases">
        <title>The deep terrestrial virosphere.</title>
        <authorList>
            <person name="Holmfeldt K."/>
            <person name="Nilsson E."/>
            <person name="Simone D."/>
            <person name="Lopez-Fernandez M."/>
            <person name="Wu X."/>
            <person name="de Brujin I."/>
            <person name="Lundin D."/>
            <person name="Andersson A."/>
            <person name="Bertilsson S."/>
            <person name="Dopson M."/>
        </authorList>
    </citation>
    <scope>NUCLEOTIDE SEQUENCE</scope>
    <source>
        <strain evidence="1">TM448B03494</strain>
    </source>
</reference>
<gene>
    <name evidence="1" type="ORF">TM448B03494_0003</name>
</gene>
<name>A0A6M3XXM0_9ZZZZ</name>
<proteinExistence type="predicted"/>
<accession>A0A6M3XXM0</accession>
<dbReference type="EMBL" id="MT145019">
    <property type="protein sequence ID" value="QJI02647.1"/>
    <property type="molecule type" value="Genomic_DNA"/>
</dbReference>
<organism evidence="1">
    <name type="scientific">viral metagenome</name>
    <dbReference type="NCBI Taxonomy" id="1070528"/>
    <lineage>
        <taxon>unclassified sequences</taxon>
        <taxon>metagenomes</taxon>
        <taxon>organismal metagenomes</taxon>
    </lineage>
</organism>
<sequence length="80" mass="10218">MKKFFKNVIRYFRSKPYRDYLKMRRLVKKADKFVFTVDLIMRNSRISRSRRRKFWMEFIKDDKNRAHVMHYFEDIFVRGE</sequence>